<comment type="caution">
    <text evidence="1">The sequence shown here is derived from an EMBL/GenBank/DDBJ whole genome shotgun (WGS) entry which is preliminary data.</text>
</comment>
<organism evidence="1 2">
    <name type="scientific">Trichinella nelsoni</name>
    <dbReference type="NCBI Taxonomy" id="6336"/>
    <lineage>
        <taxon>Eukaryota</taxon>
        <taxon>Metazoa</taxon>
        <taxon>Ecdysozoa</taxon>
        <taxon>Nematoda</taxon>
        <taxon>Enoplea</taxon>
        <taxon>Dorylaimia</taxon>
        <taxon>Trichinellida</taxon>
        <taxon>Trichinellidae</taxon>
        <taxon>Trichinella</taxon>
    </lineage>
</organism>
<accession>A0A0V0S2J3</accession>
<evidence type="ECO:0000313" key="2">
    <source>
        <dbReference type="Proteomes" id="UP000054630"/>
    </source>
</evidence>
<protein>
    <submittedName>
        <fullName evidence="1">Uncharacterized protein</fullName>
    </submittedName>
</protein>
<evidence type="ECO:0000313" key="1">
    <source>
        <dbReference type="EMBL" id="KRX20952.1"/>
    </source>
</evidence>
<dbReference type="OrthoDB" id="5833420at2759"/>
<gene>
    <name evidence="1" type="ORF">T07_9879</name>
</gene>
<keyword evidence="2" id="KW-1185">Reference proteome</keyword>
<dbReference type="AlphaFoldDB" id="A0A0V0S2J3"/>
<name>A0A0V0S2J3_9BILA</name>
<reference evidence="1 2" key="1">
    <citation type="submission" date="2015-01" db="EMBL/GenBank/DDBJ databases">
        <title>Evolution of Trichinella species and genotypes.</title>
        <authorList>
            <person name="Korhonen P.K."/>
            <person name="Edoardo P."/>
            <person name="Giuseppe L.R."/>
            <person name="Gasser R.B."/>
        </authorList>
    </citation>
    <scope>NUCLEOTIDE SEQUENCE [LARGE SCALE GENOMIC DNA]</scope>
    <source>
        <strain evidence="1">ISS37</strain>
    </source>
</reference>
<dbReference type="Proteomes" id="UP000054630">
    <property type="component" value="Unassembled WGS sequence"/>
</dbReference>
<proteinExistence type="predicted"/>
<dbReference type="EMBL" id="JYDL01000043">
    <property type="protein sequence ID" value="KRX20952.1"/>
    <property type="molecule type" value="Genomic_DNA"/>
</dbReference>
<sequence length="229" mass="26124">MRSQKSTTTTTTNAVKSNADEMMKGGYFTDNYTDFVQKLFTPRTGQLSLRNTLDKYYDDNITISASPLQQLKVDMILDSSSNSPLYVPLEIEKLLKEGIKCSQDYVGSHFEVYQPKSSPEYFSTMHRKPITSSKNYDLAKASVLNSKSAPDFQSTSYSATKKPILVDYKSFPSPPLSPYFYLNHKYVGKEDTRIVGSEFVLLNLRKNDNFLQKTDETLRKAREINPWNA</sequence>